<dbReference type="PANTHER" id="PTHR10648:SF1">
    <property type="entry name" value="SERINE_THREONINE-PROTEIN PHOSPHATASE 4 REGULATORY SUBUNIT 1"/>
    <property type="match status" value="1"/>
</dbReference>
<name>A0A8E2DSY4_9APHY</name>
<dbReference type="PANTHER" id="PTHR10648">
    <property type="entry name" value="SERINE/THREONINE-PROTEIN PHOSPHATASE PP2A 65 KDA REGULATORY SUBUNIT"/>
    <property type="match status" value="1"/>
</dbReference>
<feature type="repeat" description="HEAT" evidence="2">
    <location>
        <begin position="977"/>
        <end position="1015"/>
    </location>
</feature>
<dbReference type="GO" id="GO:0019888">
    <property type="term" value="F:protein phosphatase regulator activity"/>
    <property type="evidence" value="ECO:0007669"/>
    <property type="project" value="TreeGrafter"/>
</dbReference>
<evidence type="ECO:0000256" key="2">
    <source>
        <dbReference type="PROSITE-ProRule" id="PRU00103"/>
    </source>
</evidence>
<feature type="compositionally biased region" description="Basic and acidic residues" evidence="3">
    <location>
        <begin position="453"/>
        <end position="464"/>
    </location>
</feature>
<accession>A0A8E2DSY4</accession>
<feature type="region of interest" description="Disordered" evidence="3">
    <location>
        <begin position="558"/>
        <end position="578"/>
    </location>
</feature>
<feature type="region of interest" description="Disordered" evidence="3">
    <location>
        <begin position="1"/>
        <end position="142"/>
    </location>
</feature>
<evidence type="ECO:0000313" key="4">
    <source>
        <dbReference type="EMBL" id="OCH95039.1"/>
    </source>
</evidence>
<feature type="compositionally biased region" description="Low complexity" evidence="3">
    <location>
        <begin position="911"/>
        <end position="927"/>
    </location>
</feature>
<feature type="compositionally biased region" description="Low complexity" evidence="3">
    <location>
        <begin position="187"/>
        <end position="203"/>
    </location>
</feature>
<gene>
    <name evidence="4" type="ORF">OBBRIDRAFT_831375</name>
</gene>
<dbReference type="OrthoDB" id="340346at2759"/>
<protein>
    <submittedName>
        <fullName evidence="4">ARM repeat-containing protein</fullName>
    </submittedName>
</protein>
<feature type="compositionally biased region" description="Low complexity" evidence="3">
    <location>
        <begin position="354"/>
        <end position="363"/>
    </location>
</feature>
<organism evidence="4 5">
    <name type="scientific">Obba rivulosa</name>
    <dbReference type="NCBI Taxonomy" id="1052685"/>
    <lineage>
        <taxon>Eukaryota</taxon>
        <taxon>Fungi</taxon>
        <taxon>Dikarya</taxon>
        <taxon>Basidiomycota</taxon>
        <taxon>Agaricomycotina</taxon>
        <taxon>Agaricomycetes</taxon>
        <taxon>Polyporales</taxon>
        <taxon>Gelatoporiaceae</taxon>
        <taxon>Obba</taxon>
    </lineage>
</organism>
<dbReference type="InterPro" id="IPR021133">
    <property type="entry name" value="HEAT_type_2"/>
</dbReference>
<dbReference type="Proteomes" id="UP000250043">
    <property type="component" value="Unassembled WGS sequence"/>
</dbReference>
<feature type="compositionally biased region" description="Low complexity" evidence="3">
    <location>
        <begin position="681"/>
        <end position="690"/>
    </location>
</feature>
<reference evidence="4 5" key="1">
    <citation type="submission" date="2016-07" db="EMBL/GenBank/DDBJ databases">
        <title>Draft genome of the white-rot fungus Obba rivulosa 3A-2.</title>
        <authorList>
            <consortium name="DOE Joint Genome Institute"/>
            <person name="Miettinen O."/>
            <person name="Riley R."/>
            <person name="Acob R."/>
            <person name="Barry K."/>
            <person name="Cullen D."/>
            <person name="De Vries R."/>
            <person name="Hainaut M."/>
            <person name="Hatakka A."/>
            <person name="Henrissat B."/>
            <person name="Hilden K."/>
            <person name="Kuo R."/>
            <person name="Labutti K."/>
            <person name="Lipzen A."/>
            <person name="Makela M.R."/>
            <person name="Sandor L."/>
            <person name="Spatafora J.W."/>
            <person name="Grigoriev I.V."/>
            <person name="Hibbett D.S."/>
        </authorList>
    </citation>
    <scope>NUCLEOTIDE SEQUENCE [LARGE SCALE GENOMIC DNA]</scope>
    <source>
        <strain evidence="4 5">3A-2</strain>
    </source>
</reference>
<proteinExistence type="predicted"/>
<feature type="region of interest" description="Disordered" evidence="3">
    <location>
        <begin position="417"/>
        <end position="469"/>
    </location>
</feature>
<feature type="region of interest" description="Disordered" evidence="3">
    <location>
        <begin position="681"/>
        <end position="701"/>
    </location>
</feature>
<feature type="compositionally biased region" description="Low complexity" evidence="3">
    <location>
        <begin position="161"/>
        <end position="175"/>
    </location>
</feature>
<dbReference type="InterPro" id="IPR016024">
    <property type="entry name" value="ARM-type_fold"/>
</dbReference>
<dbReference type="GO" id="GO:0005737">
    <property type="term" value="C:cytoplasm"/>
    <property type="evidence" value="ECO:0007669"/>
    <property type="project" value="TreeGrafter"/>
</dbReference>
<evidence type="ECO:0000313" key="5">
    <source>
        <dbReference type="Proteomes" id="UP000250043"/>
    </source>
</evidence>
<dbReference type="PROSITE" id="PS50077">
    <property type="entry name" value="HEAT_REPEAT"/>
    <property type="match status" value="2"/>
</dbReference>
<feature type="region of interest" description="Disordered" evidence="3">
    <location>
        <begin position="154"/>
        <end position="220"/>
    </location>
</feature>
<sequence>MREDYSHSSASSSSSRASSPGPSIPPSPASGRPPSPDSEHVPTTSSAATLESPPPGTPAYQPHSVGIGILSPQPILGPFSPHVTRASLTPLQARQSPVQARSGASEMPDTRHAGSQLESVTQHAGADTGGLLPSASGPQPSLRLVTLATGPLAELPDKSAESPSSSSGASQSNASGLRIHLPPPPDLSSATSTSSPPLLPHASDPAFSTQPSGLAFGRTNTDTHSSAELAQTSADIDVDSAEFDVDGLSALEKIYIFARSRAGFHRTFITHALPRYLGSAAASTTPLSGEEADHISPGDAVEYILPILNGLAMDDVKEALAAELVPIIWWFITNCKLVEDDPTMPPATDEHNWPPSSLSTSPESEAEGVLPQAFTPPTEIPVQAFTPILGTLLLSPNGMVGGPARYAVVELLRRVRRADEQEDSSSRTSNREQAPDIDVQAPQRGQTTQFSGPRDHMRDGKAADDGTEIGLFGHDQRRMFEREMVQQVVIGMGRLDLPDEPMPQEVVQEEQPYSATPYPGTPMYYPGQPVVSPNGHSMGEPTPIATMQEPDSYFVLATSPFSQSSPTSPQSHSSPASSFSASAMSAVSNTILLPTLAPTPTTIPAISSPSFSPSPSIPISLSSASTASLVSSVSLSSSSSESLRSPEIRTPSGVTPAMPKVGRADEVDLAIEMPAAWAPVSSPSAPATLPQPASPAPGSPVLEGEIGIPAWLASEMPTDEAGLGLQPAAVSDLGEPIDDEEGEGLGEEAAVGRLSSMSLMAAVTASGTIGDDIKAAFVTEVERVGRDPVYWVRREATFAVGALAKVVPVEVVTLTLLPLFESLCTDATWHVRHSVLFALPAILSRLPPQKRRSLALNVILPLASDESHTVRSAVLEALGEVMYTFADEADGPPKELLDLFLGIREGEDGKSWTPDSSRPPSTRPPRSAVSDSNYSDYTGTDAGAESDIYDDPARPLVCAFNYPAVVLTLGRNRWTELRGLYLVLAKNPSFKVRRTLAASLGELAKIVGEEHAKNDLMGVWWASMRADEAEIRLKVVECLDVFVAAIGEAERREVIRGLESELTTGKLKTWREREDVAKKLEALVDIDGFEHDVLRRLLLKGLEDNVAAVREAAVSAIPAFVRSWRSRPSLLSELRTNISTLARSDSFRKRTMFVTCEQALILSDQYDIAIQDDNFWAAMSLLADDRIVDVRIRLSRLLDIIYERYANIDVSMSERIRQLAQRLAGDNSHEVQAFAHAITSGRRSNPNHLTESIRTMATFSRPPPPTPS</sequence>
<dbReference type="InterPro" id="IPR011989">
    <property type="entry name" value="ARM-like"/>
</dbReference>
<feature type="region of interest" description="Disordered" evidence="3">
    <location>
        <begin position="635"/>
        <end position="661"/>
    </location>
</feature>
<dbReference type="EMBL" id="KV722339">
    <property type="protein sequence ID" value="OCH95039.1"/>
    <property type="molecule type" value="Genomic_DNA"/>
</dbReference>
<feature type="compositionally biased region" description="Low complexity" evidence="3">
    <location>
        <begin position="7"/>
        <end position="21"/>
    </location>
</feature>
<dbReference type="SUPFAM" id="SSF48371">
    <property type="entry name" value="ARM repeat"/>
    <property type="match status" value="1"/>
</dbReference>
<dbReference type="Gene3D" id="1.25.10.10">
    <property type="entry name" value="Leucine-rich Repeat Variant"/>
    <property type="match status" value="1"/>
</dbReference>
<dbReference type="AlphaFoldDB" id="A0A8E2DSY4"/>
<feature type="compositionally biased region" description="Low complexity" evidence="3">
    <location>
        <begin position="635"/>
        <end position="649"/>
    </location>
</feature>
<dbReference type="InterPro" id="IPR051023">
    <property type="entry name" value="PP2A_Regulatory_Subunit_A"/>
</dbReference>
<feature type="compositionally biased region" description="Polar residues" evidence="3">
    <location>
        <begin position="206"/>
        <end position="220"/>
    </location>
</feature>
<feature type="compositionally biased region" description="Pro residues" evidence="3">
    <location>
        <begin position="22"/>
        <end position="36"/>
    </location>
</feature>
<evidence type="ECO:0000256" key="3">
    <source>
        <dbReference type="SAM" id="MobiDB-lite"/>
    </source>
</evidence>
<feature type="region of interest" description="Disordered" evidence="3">
    <location>
        <begin position="342"/>
        <end position="368"/>
    </location>
</feature>
<evidence type="ECO:0000256" key="1">
    <source>
        <dbReference type="ARBA" id="ARBA00022737"/>
    </source>
</evidence>
<feature type="compositionally biased region" description="Polar residues" evidence="3">
    <location>
        <begin position="86"/>
        <end position="99"/>
    </location>
</feature>
<feature type="repeat" description="HEAT" evidence="2">
    <location>
        <begin position="816"/>
        <end position="854"/>
    </location>
</feature>
<feature type="region of interest" description="Disordered" evidence="3">
    <location>
        <begin position="908"/>
        <end position="936"/>
    </location>
</feature>
<keyword evidence="5" id="KW-1185">Reference proteome</keyword>
<keyword evidence="1" id="KW-0677">Repeat</keyword>